<dbReference type="PANTHER" id="PTHR12526:SF638">
    <property type="entry name" value="SPORE COAT PROTEIN SA"/>
    <property type="match status" value="1"/>
</dbReference>
<evidence type="ECO:0000313" key="5">
    <source>
        <dbReference type="Proteomes" id="UP000594621"/>
    </source>
</evidence>
<dbReference type="GO" id="GO:0016757">
    <property type="term" value="F:glycosyltransferase activity"/>
    <property type="evidence" value="ECO:0007669"/>
    <property type="project" value="InterPro"/>
</dbReference>
<evidence type="ECO:0000259" key="3">
    <source>
        <dbReference type="Pfam" id="PF13579"/>
    </source>
</evidence>
<dbReference type="PANTHER" id="PTHR12526">
    <property type="entry name" value="GLYCOSYLTRANSFERASE"/>
    <property type="match status" value="1"/>
</dbReference>
<dbReference type="Gene3D" id="3.40.50.2000">
    <property type="entry name" value="Glycogen Phosphorylase B"/>
    <property type="match status" value="2"/>
</dbReference>
<keyword evidence="4" id="KW-0808">Transferase</keyword>
<gene>
    <name evidence="4" type="ORF">IC761_12015</name>
</gene>
<keyword evidence="1" id="KW-0472">Membrane</keyword>
<sequence length="410" mass="44354">MQPQDKIAGKIVVASQHYPPDPSTTAAIMAEIACRLAAEHEVVVLSGSPGALPAAQIGPDKPRVIAVKNRMPGKAALVRRATTELLFALRIFFALMRQLRRGDVVLTVTAPFMLPYMVAAAAWLKRARSALILHDLFPDVLVVSGLLKPGSIVARAMRAANALMFRALTAVITIGRDAEAPLLSYSGMTRNKIRFIPNWATLVPAMRPATPDNPFREGLAARYIVGLSGNLGFTHDPEIVFEAARLLKDEPDIHFLLSGWGIGFERLKQLQADANLSNVSFVARVEDAELEAFLASANLWIIPYRKDVAGVSVPSRFYNLLAVGRPVVLVSEPEAEAALTVVENGLGWVVTPGRADQLADAIRKASCADDGALAARAVKAAAKFDRTTAMNAYAALIDELLRNPDLREQR</sequence>
<name>A0A7S9H1S5_9BRAD</name>
<dbReference type="RefSeq" id="WP_195803450.1">
    <property type="nucleotide sequence ID" value="NZ_CP061379.1"/>
</dbReference>
<dbReference type="EMBL" id="CP061379">
    <property type="protein sequence ID" value="QPF93943.1"/>
    <property type="molecule type" value="Genomic_DNA"/>
</dbReference>
<keyword evidence="5" id="KW-1185">Reference proteome</keyword>
<evidence type="ECO:0000259" key="2">
    <source>
        <dbReference type="Pfam" id="PF00534"/>
    </source>
</evidence>
<feature type="domain" description="Glycosyl transferase family 1" evidence="2">
    <location>
        <begin position="222"/>
        <end position="382"/>
    </location>
</feature>
<evidence type="ECO:0000256" key="1">
    <source>
        <dbReference type="SAM" id="Phobius"/>
    </source>
</evidence>
<keyword evidence="1" id="KW-1133">Transmembrane helix</keyword>
<dbReference type="InterPro" id="IPR001296">
    <property type="entry name" value="Glyco_trans_1"/>
</dbReference>
<dbReference type="SUPFAM" id="SSF53756">
    <property type="entry name" value="UDP-Glycosyltransferase/glycogen phosphorylase"/>
    <property type="match status" value="1"/>
</dbReference>
<feature type="domain" description="Glycosyltransferase subfamily 4-like N-terminal" evidence="3">
    <location>
        <begin position="27"/>
        <end position="199"/>
    </location>
</feature>
<dbReference type="CDD" id="cd03794">
    <property type="entry name" value="GT4_WbuB-like"/>
    <property type="match status" value="1"/>
</dbReference>
<feature type="transmembrane region" description="Helical" evidence="1">
    <location>
        <begin position="104"/>
        <end position="124"/>
    </location>
</feature>
<organism evidence="4 5">
    <name type="scientific">Bradyrhizobium commune</name>
    <dbReference type="NCBI Taxonomy" id="83627"/>
    <lineage>
        <taxon>Bacteria</taxon>
        <taxon>Pseudomonadati</taxon>
        <taxon>Pseudomonadota</taxon>
        <taxon>Alphaproteobacteria</taxon>
        <taxon>Hyphomicrobiales</taxon>
        <taxon>Nitrobacteraceae</taxon>
        <taxon>Bradyrhizobium</taxon>
    </lineage>
</organism>
<reference evidence="4 5" key="1">
    <citation type="submission" date="2020-09" db="EMBL/GenBank/DDBJ databases">
        <title>Complete genomes of bradyrhizobia occurring on native shrubby legumes in Australia.</title>
        <authorList>
            <person name="Lafay B."/>
        </authorList>
    </citation>
    <scope>NUCLEOTIDE SEQUENCE [LARGE SCALE GENOMIC DNA]</scope>
    <source>
        <strain evidence="4 5">BDV5040</strain>
    </source>
</reference>
<proteinExistence type="predicted"/>
<keyword evidence="1" id="KW-0812">Transmembrane</keyword>
<evidence type="ECO:0000313" key="4">
    <source>
        <dbReference type="EMBL" id="QPF93943.1"/>
    </source>
</evidence>
<dbReference type="Pfam" id="PF13579">
    <property type="entry name" value="Glyco_trans_4_4"/>
    <property type="match status" value="1"/>
</dbReference>
<dbReference type="KEGG" id="bcou:IC761_12015"/>
<dbReference type="Proteomes" id="UP000594621">
    <property type="component" value="Chromosome"/>
</dbReference>
<dbReference type="Pfam" id="PF00534">
    <property type="entry name" value="Glycos_transf_1"/>
    <property type="match status" value="1"/>
</dbReference>
<accession>A0A7S9H1S5</accession>
<dbReference type="AlphaFoldDB" id="A0A7S9H1S5"/>
<protein>
    <submittedName>
        <fullName evidence="4">Glycosyltransferase family 4 protein</fullName>
    </submittedName>
</protein>
<dbReference type="InterPro" id="IPR028098">
    <property type="entry name" value="Glyco_trans_4-like_N"/>
</dbReference>